<sequence>MTEKNMDDIYQKIEQLRQLMIQTANQLGLNHPKVLCYSRKIDDLYNITLNIKNTHA</sequence>
<dbReference type="Proteomes" id="UP001596505">
    <property type="component" value="Unassembled WGS sequence"/>
</dbReference>
<dbReference type="Gene3D" id="4.10.280.10">
    <property type="entry name" value="Helix-loop-helix DNA-binding domain"/>
    <property type="match status" value="1"/>
</dbReference>
<dbReference type="InterPro" id="IPR037208">
    <property type="entry name" value="Spo0E-like_sf"/>
</dbReference>
<evidence type="ECO:0000313" key="2">
    <source>
        <dbReference type="Proteomes" id="UP001596505"/>
    </source>
</evidence>
<gene>
    <name evidence="1" type="ORF">ACFQRG_15155</name>
</gene>
<dbReference type="EMBL" id="JBHTCO010000020">
    <property type="protein sequence ID" value="MFC7394293.1"/>
    <property type="molecule type" value="Genomic_DNA"/>
</dbReference>
<organism evidence="1 2">
    <name type="scientific">Scopulibacillus cellulosilyticus</name>
    <dbReference type="NCBI Taxonomy" id="2665665"/>
    <lineage>
        <taxon>Bacteria</taxon>
        <taxon>Bacillati</taxon>
        <taxon>Bacillota</taxon>
        <taxon>Bacilli</taxon>
        <taxon>Bacillales</taxon>
        <taxon>Sporolactobacillaceae</taxon>
        <taxon>Scopulibacillus</taxon>
    </lineage>
</organism>
<evidence type="ECO:0000313" key="1">
    <source>
        <dbReference type="EMBL" id="MFC7394293.1"/>
    </source>
</evidence>
<proteinExistence type="predicted"/>
<protein>
    <submittedName>
        <fullName evidence="1">Spo0E family sporulation regulatory protein-aspartic acid phosphatase</fullName>
    </submittedName>
</protein>
<dbReference type="InterPro" id="IPR018540">
    <property type="entry name" value="Spo0E-like"/>
</dbReference>
<reference evidence="2" key="1">
    <citation type="journal article" date="2019" name="Int. J. Syst. Evol. Microbiol.">
        <title>The Global Catalogue of Microorganisms (GCM) 10K type strain sequencing project: providing services to taxonomists for standard genome sequencing and annotation.</title>
        <authorList>
            <consortium name="The Broad Institute Genomics Platform"/>
            <consortium name="The Broad Institute Genome Sequencing Center for Infectious Disease"/>
            <person name="Wu L."/>
            <person name="Ma J."/>
        </authorList>
    </citation>
    <scope>NUCLEOTIDE SEQUENCE [LARGE SCALE GENOMIC DNA]</scope>
    <source>
        <strain evidence="2">CGMCC 1.16305</strain>
    </source>
</reference>
<comment type="caution">
    <text evidence="1">The sequence shown here is derived from an EMBL/GenBank/DDBJ whole genome shotgun (WGS) entry which is preliminary data.</text>
</comment>
<dbReference type="SUPFAM" id="SSF140500">
    <property type="entry name" value="BAS1536-like"/>
    <property type="match status" value="1"/>
</dbReference>
<dbReference type="Pfam" id="PF09388">
    <property type="entry name" value="SpoOE-like"/>
    <property type="match status" value="1"/>
</dbReference>
<dbReference type="RefSeq" id="WP_380967507.1">
    <property type="nucleotide sequence ID" value="NZ_JBHTCO010000020.1"/>
</dbReference>
<keyword evidence="2" id="KW-1185">Reference proteome</keyword>
<dbReference type="InterPro" id="IPR036638">
    <property type="entry name" value="HLH_DNA-bd_sf"/>
</dbReference>
<name>A0ABW2PY00_9BACL</name>
<accession>A0ABW2PY00</accession>